<dbReference type="OrthoDB" id="7398642at2759"/>
<feature type="compositionally biased region" description="Polar residues" evidence="1">
    <location>
        <begin position="426"/>
        <end position="437"/>
    </location>
</feature>
<dbReference type="OMA" id="VENTPKH"/>
<dbReference type="RefSeq" id="XP_026486543.2">
    <property type="nucleotide sequence ID" value="XM_026630758.2"/>
</dbReference>
<dbReference type="Proteomes" id="UP001652626">
    <property type="component" value="Chromosome 31"/>
</dbReference>
<proteinExistence type="predicted"/>
<protein>
    <submittedName>
        <fullName evidence="3">Uncharacterized protein LOC113393732</fullName>
    </submittedName>
</protein>
<evidence type="ECO:0000313" key="3">
    <source>
        <dbReference type="RefSeq" id="XP_026486543.2"/>
    </source>
</evidence>
<organism evidence="2 3">
    <name type="scientific">Vanessa tameamea</name>
    <name type="common">Kamehameha butterfly</name>
    <dbReference type="NCBI Taxonomy" id="334116"/>
    <lineage>
        <taxon>Eukaryota</taxon>
        <taxon>Metazoa</taxon>
        <taxon>Ecdysozoa</taxon>
        <taxon>Arthropoda</taxon>
        <taxon>Hexapoda</taxon>
        <taxon>Insecta</taxon>
        <taxon>Pterygota</taxon>
        <taxon>Neoptera</taxon>
        <taxon>Endopterygota</taxon>
        <taxon>Lepidoptera</taxon>
        <taxon>Glossata</taxon>
        <taxon>Ditrysia</taxon>
        <taxon>Papilionoidea</taxon>
        <taxon>Nymphalidae</taxon>
        <taxon>Nymphalinae</taxon>
        <taxon>Vanessa</taxon>
    </lineage>
</organism>
<dbReference type="GeneID" id="113393732"/>
<keyword evidence="2" id="KW-1185">Reference proteome</keyword>
<feature type="compositionally biased region" description="Low complexity" evidence="1">
    <location>
        <begin position="438"/>
        <end position="448"/>
    </location>
</feature>
<evidence type="ECO:0000256" key="1">
    <source>
        <dbReference type="SAM" id="MobiDB-lite"/>
    </source>
</evidence>
<accession>A0A8B8HNW9</accession>
<dbReference type="AlphaFoldDB" id="A0A8B8HNW9"/>
<reference evidence="3" key="1">
    <citation type="submission" date="2025-08" db="UniProtKB">
        <authorList>
            <consortium name="RefSeq"/>
        </authorList>
    </citation>
    <scope>IDENTIFICATION</scope>
    <source>
        <tissue evidence="3">Whole body</tissue>
    </source>
</reference>
<evidence type="ECO:0000313" key="2">
    <source>
        <dbReference type="Proteomes" id="UP001652626"/>
    </source>
</evidence>
<gene>
    <name evidence="3" type="primary">LOC113393732</name>
</gene>
<sequence>MAFSFRKMLSNINYFKKSEDNTENVLSDTNLKRRRHTYVSDEPIIINFESTEPDSTSKQCTSSLKLPESVKNFAAKKGSLSDTDLLTLSVEAPLREKRRKCKKLKLDVKKASHSMNHLSEDSFNNVENTPKHVLLECKSSDVFSERFRGFDFNKSFDLIDAISDDQPSSPFVEDVDIESLSEQSDSDVSVHTNKSSIKMCRKVTDSQSSDENQLVPSTSLESFGDVELDKNEEERVQLLLNYQIKLDKIESFLRKLFNDFQFHIEVSKLFYSKSIVTALSGTDVSNISKNSENLYNKNDRGQSPVGWNIVMEREDDDVKMKLRKQLLSIKSNIEDFVRIYLQSNTESNKLGNYKSITFNTKKLKHSVSKRQNVSHKKRIKHFDFPDLREAMINLFSMDDVNTNNIDNTSYSDDSDTCKCLCKCHQPSSPSSQTDSGLTTKTSDGSSSITSSIGNFSLDSSTLTAYSESLDQIVSYNSFQDTSLYNTLLQKAAIERITFYVEVHSIQLNCELTDPDIESKNIITFYCPSCKDTHNDENSLLRHILSQTHCEKIHFIYKTAYIKKCMSAGKEIQPSTVLNSMRMYRDANKIVCFGDAIYACSLCFENLIVGESVLMAHCSDPQHVDRREKLEDIVG</sequence>
<feature type="region of interest" description="Disordered" evidence="1">
    <location>
        <begin position="426"/>
        <end position="448"/>
    </location>
</feature>
<name>A0A8B8HNW9_VANTA</name>